<gene>
    <name evidence="4" type="primary">LOC113513625</name>
</gene>
<accession>A0ABM3MCF8</accession>
<evidence type="ECO:0000256" key="1">
    <source>
        <dbReference type="SAM" id="Phobius"/>
    </source>
</evidence>
<evidence type="ECO:0000313" key="4">
    <source>
        <dbReference type="RefSeq" id="XP_052749097.1"/>
    </source>
</evidence>
<protein>
    <submittedName>
        <fullName evidence="4">Uncharacterized protein LOC113513625 isoform X1</fullName>
    </submittedName>
</protein>
<evidence type="ECO:0000313" key="3">
    <source>
        <dbReference type="Proteomes" id="UP001652740"/>
    </source>
</evidence>
<keyword evidence="1" id="KW-0812">Transmembrane</keyword>
<dbReference type="GeneID" id="113513625"/>
<keyword evidence="3" id="KW-1185">Reference proteome</keyword>
<organism evidence="3 4">
    <name type="scientific">Galleria mellonella</name>
    <name type="common">Greater wax moth</name>
    <dbReference type="NCBI Taxonomy" id="7137"/>
    <lineage>
        <taxon>Eukaryota</taxon>
        <taxon>Metazoa</taxon>
        <taxon>Ecdysozoa</taxon>
        <taxon>Arthropoda</taxon>
        <taxon>Hexapoda</taxon>
        <taxon>Insecta</taxon>
        <taxon>Pterygota</taxon>
        <taxon>Neoptera</taxon>
        <taxon>Endopterygota</taxon>
        <taxon>Lepidoptera</taxon>
        <taxon>Glossata</taxon>
        <taxon>Ditrysia</taxon>
        <taxon>Pyraloidea</taxon>
        <taxon>Pyralidae</taxon>
        <taxon>Galleriinae</taxon>
        <taxon>Galleria</taxon>
    </lineage>
</organism>
<dbReference type="RefSeq" id="XP_052749097.1">
    <property type="nucleotide sequence ID" value="XM_052893137.1"/>
</dbReference>
<feature type="chain" id="PRO_5047394162" evidence="2">
    <location>
        <begin position="19"/>
        <end position="415"/>
    </location>
</feature>
<dbReference type="Proteomes" id="UP001652740">
    <property type="component" value="Unplaced"/>
</dbReference>
<keyword evidence="1" id="KW-1133">Transmembrane helix</keyword>
<keyword evidence="2" id="KW-0732">Signal</keyword>
<proteinExistence type="predicted"/>
<sequence>MYRASIIQILFLITTTICQESRLGEVINYGTGNLNLNIILLNVPGKNIECDFYVFTNTYKSVRIANKTLKKNPRRIYFEIYIDENVQGYLYINIVRDKKFCKEILLFELNHIHNYEYKQMSRNITIDLKNRCIEPASQNDLSFFSKRVKGQAVQHTFLIRKTKNKRDTIKCSLTFNFGKQSGFFTVNNMFEALYNLEVYMILYDFDNNTSINCEQIIQAGKINNVYKNKLYITVKPNIKNRVTNDSINKNLTYYKLNDVYKSTCHGQIIIQVDNNNKILNVSRVDKLNPFTYTLRVQDNNTEMICLYYSIVFQNSVKLYRRNISKHIILLYDDSSEGFSMVYISVLLLGFITIALWYFYKRKNVTVNVPSQEEAVYSEPINVQYAELQLNAAKRHTPIQRENVAYSEIIGILAPR</sequence>
<evidence type="ECO:0000256" key="2">
    <source>
        <dbReference type="SAM" id="SignalP"/>
    </source>
</evidence>
<name>A0ABM3MCF8_GALME</name>
<reference evidence="4" key="1">
    <citation type="submission" date="2025-08" db="UniProtKB">
        <authorList>
            <consortium name="RefSeq"/>
        </authorList>
    </citation>
    <scope>IDENTIFICATION</scope>
    <source>
        <tissue evidence="4">Whole larvae</tissue>
    </source>
</reference>
<feature type="transmembrane region" description="Helical" evidence="1">
    <location>
        <begin position="340"/>
        <end position="359"/>
    </location>
</feature>
<feature type="signal peptide" evidence="2">
    <location>
        <begin position="1"/>
        <end position="18"/>
    </location>
</feature>
<keyword evidence="1" id="KW-0472">Membrane</keyword>